<dbReference type="PROSITE" id="PS50118">
    <property type="entry name" value="HMG_BOX_2"/>
    <property type="match status" value="1"/>
</dbReference>
<dbReference type="eggNOG" id="KOG0528">
    <property type="taxonomic scope" value="Eukaryota"/>
</dbReference>
<dbReference type="Gene3D" id="1.10.30.10">
    <property type="entry name" value="High mobility group box domain"/>
    <property type="match status" value="1"/>
</dbReference>
<evidence type="ECO:0000256" key="2">
    <source>
        <dbReference type="ARBA" id="ARBA00023163"/>
    </source>
</evidence>
<evidence type="ECO:0000256" key="1">
    <source>
        <dbReference type="ARBA" id="ARBA00023125"/>
    </source>
</evidence>
<evidence type="ECO:0000256" key="4">
    <source>
        <dbReference type="SAM" id="MobiDB-lite"/>
    </source>
</evidence>
<sequence length="176" mass="19659">MPHQAPAGCAPLNSSIPYHYQVAHPWDSITATPAAAPIPGSTWGQQATPAAVPDAPANGRDDASALDDDLEEPVIPPPKRPKNQFFLYKEAKSAQLVNPPKRKQELNRLLGALWHQESDDVKQFYKDKFEEEKRRHHEAYPNFQYHPKKIGKTKSTKTTGAKKSTLHRARKASAHL</sequence>
<feature type="domain" description="HMG box" evidence="5">
    <location>
        <begin position="78"/>
        <end position="144"/>
    </location>
</feature>
<dbReference type="OrthoDB" id="6247875at2759"/>
<dbReference type="PANTHER" id="PTHR10270:SF161">
    <property type="entry name" value="SEX-DETERMINING REGION Y PROTEIN"/>
    <property type="match status" value="1"/>
</dbReference>
<dbReference type="GO" id="GO:0005634">
    <property type="term" value="C:nucleus"/>
    <property type="evidence" value="ECO:0007669"/>
    <property type="project" value="UniProtKB-UniRule"/>
</dbReference>
<feature type="compositionally biased region" description="Basic residues" evidence="4">
    <location>
        <begin position="146"/>
        <end position="155"/>
    </location>
</feature>
<evidence type="ECO:0000313" key="7">
    <source>
        <dbReference type="Proteomes" id="UP000054350"/>
    </source>
</evidence>
<dbReference type="PANTHER" id="PTHR10270">
    <property type="entry name" value="SOX TRANSCRIPTION FACTOR"/>
    <property type="match status" value="1"/>
</dbReference>
<evidence type="ECO:0000259" key="5">
    <source>
        <dbReference type="PROSITE" id="PS50118"/>
    </source>
</evidence>
<dbReference type="InterPro" id="IPR036910">
    <property type="entry name" value="HMG_box_dom_sf"/>
</dbReference>
<dbReference type="SMART" id="SM00398">
    <property type="entry name" value="HMG"/>
    <property type="match status" value="1"/>
</dbReference>
<gene>
    <name evidence="6" type="ORF">AMAG_01864</name>
</gene>
<feature type="DNA-binding region" description="HMG box" evidence="3">
    <location>
        <begin position="78"/>
        <end position="144"/>
    </location>
</feature>
<dbReference type="STRING" id="578462.A0A0L0S0W6"/>
<feature type="compositionally biased region" description="Basic residues" evidence="4">
    <location>
        <begin position="164"/>
        <end position="176"/>
    </location>
</feature>
<keyword evidence="1 3" id="KW-0238">DNA-binding</keyword>
<feature type="region of interest" description="Disordered" evidence="4">
    <location>
        <begin position="132"/>
        <end position="176"/>
    </location>
</feature>
<dbReference type="GO" id="GO:0030154">
    <property type="term" value="P:cell differentiation"/>
    <property type="evidence" value="ECO:0007669"/>
    <property type="project" value="TreeGrafter"/>
</dbReference>
<evidence type="ECO:0000313" key="6">
    <source>
        <dbReference type="EMBL" id="KNE56021.1"/>
    </source>
</evidence>
<dbReference type="VEuPathDB" id="FungiDB:AMAG_01864"/>
<name>A0A0L0S0W6_ALLM3</name>
<dbReference type="Pfam" id="PF00505">
    <property type="entry name" value="HMG_box"/>
    <property type="match status" value="1"/>
</dbReference>
<feature type="region of interest" description="Disordered" evidence="4">
    <location>
        <begin position="31"/>
        <end position="82"/>
    </location>
</feature>
<protein>
    <recommendedName>
        <fullName evidence="5">HMG box domain-containing protein</fullName>
    </recommendedName>
</protein>
<evidence type="ECO:0000256" key="3">
    <source>
        <dbReference type="PROSITE-ProRule" id="PRU00267"/>
    </source>
</evidence>
<dbReference type="EMBL" id="GG745330">
    <property type="protein sequence ID" value="KNE56021.1"/>
    <property type="molecule type" value="Genomic_DNA"/>
</dbReference>
<keyword evidence="3" id="KW-0539">Nucleus</keyword>
<dbReference type="GO" id="GO:0001228">
    <property type="term" value="F:DNA-binding transcription activator activity, RNA polymerase II-specific"/>
    <property type="evidence" value="ECO:0007669"/>
    <property type="project" value="TreeGrafter"/>
</dbReference>
<proteinExistence type="predicted"/>
<organism evidence="6 7">
    <name type="scientific">Allomyces macrogynus (strain ATCC 38327)</name>
    <name type="common">Allomyces javanicus var. macrogynus</name>
    <dbReference type="NCBI Taxonomy" id="578462"/>
    <lineage>
        <taxon>Eukaryota</taxon>
        <taxon>Fungi</taxon>
        <taxon>Fungi incertae sedis</taxon>
        <taxon>Blastocladiomycota</taxon>
        <taxon>Blastocladiomycetes</taxon>
        <taxon>Blastocladiales</taxon>
        <taxon>Blastocladiaceae</taxon>
        <taxon>Allomyces</taxon>
    </lineage>
</organism>
<reference evidence="7" key="2">
    <citation type="submission" date="2009-11" db="EMBL/GenBank/DDBJ databases">
        <title>The Genome Sequence of Allomyces macrogynus strain ATCC 38327.</title>
        <authorList>
            <consortium name="The Broad Institute Genome Sequencing Platform"/>
            <person name="Russ C."/>
            <person name="Cuomo C."/>
            <person name="Shea T."/>
            <person name="Young S.K."/>
            <person name="Zeng Q."/>
            <person name="Koehrsen M."/>
            <person name="Haas B."/>
            <person name="Borodovsky M."/>
            <person name="Guigo R."/>
            <person name="Alvarado L."/>
            <person name="Berlin A."/>
            <person name="Borenstein D."/>
            <person name="Chen Z."/>
            <person name="Engels R."/>
            <person name="Freedman E."/>
            <person name="Gellesch M."/>
            <person name="Goldberg J."/>
            <person name="Griggs A."/>
            <person name="Gujja S."/>
            <person name="Heiman D."/>
            <person name="Hepburn T."/>
            <person name="Howarth C."/>
            <person name="Jen D."/>
            <person name="Larson L."/>
            <person name="Lewis B."/>
            <person name="Mehta T."/>
            <person name="Park D."/>
            <person name="Pearson M."/>
            <person name="Roberts A."/>
            <person name="Saif S."/>
            <person name="Shenoy N."/>
            <person name="Sisk P."/>
            <person name="Stolte C."/>
            <person name="Sykes S."/>
            <person name="Walk T."/>
            <person name="White J."/>
            <person name="Yandava C."/>
            <person name="Burger G."/>
            <person name="Gray M.W."/>
            <person name="Holland P.W.H."/>
            <person name="King N."/>
            <person name="Lang F.B.F."/>
            <person name="Roger A.J."/>
            <person name="Ruiz-Trillo I."/>
            <person name="Lander E."/>
            <person name="Nusbaum C."/>
        </authorList>
    </citation>
    <scope>NUCLEOTIDE SEQUENCE [LARGE SCALE GENOMIC DNA]</scope>
    <source>
        <strain evidence="7">ATCC 38327</strain>
    </source>
</reference>
<dbReference type="CDD" id="cd01389">
    <property type="entry name" value="HMG-box_ROX1-like"/>
    <property type="match status" value="1"/>
</dbReference>
<reference evidence="6 7" key="1">
    <citation type="submission" date="2009-11" db="EMBL/GenBank/DDBJ databases">
        <title>Annotation of Allomyces macrogynus ATCC 38327.</title>
        <authorList>
            <consortium name="The Broad Institute Genome Sequencing Platform"/>
            <person name="Russ C."/>
            <person name="Cuomo C."/>
            <person name="Burger G."/>
            <person name="Gray M.W."/>
            <person name="Holland P.W.H."/>
            <person name="King N."/>
            <person name="Lang F.B.F."/>
            <person name="Roger A.J."/>
            <person name="Ruiz-Trillo I."/>
            <person name="Young S.K."/>
            <person name="Zeng Q."/>
            <person name="Gargeya S."/>
            <person name="Fitzgerald M."/>
            <person name="Haas B."/>
            <person name="Abouelleil A."/>
            <person name="Alvarado L."/>
            <person name="Arachchi H.M."/>
            <person name="Berlin A."/>
            <person name="Chapman S.B."/>
            <person name="Gearin G."/>
            <person name="Goldberg J."/>
            <person name="Griggs A."/>
            <person name="Gujja S."/>
            <person name="Hansen M."/>
            <person name="Heiman D."/>
            <person name="Howarth C."/>
            <person name="Larimer J."/>
            <person name="Lui A."/>
            <person name="MacDonald P.J.P."/>
            <person name="McCowen C."/>
            <person name="Montmayeur A."/>
            <person name="Murphy C."/>
            <person name="Neiman D."/>
            <person name="Pearson M."/>
            <person name="Priest M."/>
            <person name="Roberts A."/>
            <person name="Saif S."/>
            <person name="Shea T."/>
            <person name="Sisk P."/>
            <person name="Stolte C."/>
            <person name="Sykes S."/>
            <person name="Wortman J."/>
            <person name="Nusbaum C."/>
            <person name="Birren B."/>
        </authorList>
    </citation>
    <scope>NUCLEOTIDE SEQUENCE [LARGE SCALE GENOMIC DNA]</scope>
    <source>
        <strain evidence="6 7">ATCC 38327</strain>
    </source>
</reference>
<dbReference type="AlphaFoldDB" id="A0A0L0S0W6"/>
<keyword evidence="7" id="KW-1185">Reference proteome</keyword>
<dbReference type="GO" id="GO:0000978">
    <property type="term" value="F:RNA polymerase II cis-regulatory region sequence-specific DNA binding"/>
    <property type="evidence" value="ECO:0007669"/>
    <property type="project" value="TreeGrafter"/>
</dbReference>
<dbReference type="InterPro" id="IPR009071">
    <property type="entry name" value="HMG_box_dom"/>
</dbReference>
<dbReference type="SUPFAM" id="SSF47095">
    <property type="entry name" value="HMG-box"/>
    <property type="match status" value="1"/>
</dbReference>
<keyword evidence="2" id="KW-0804">Transcription</keyword>
<dbReference type="InterPro" id="IPR050140">
    <property type="entry name" value="SRY-related_HMG-box_TF-like"/>
</dbReference>
<dbReference type="Proteomes" id="UP000054350">
    <property type="component" value="Unassembled WGS sequence"/>
</dbReference>
<accession>A0A0L0S0W6</accession>